<dbReference type="EMBL" id="FVZE01000004">
    <property type="protein sequence ID" value="SLK04088.1"/>
    <property type="molecule type" value="Genomic_DNA"/>
</dbReference>
<keyword evidence="2" id="KW-1185">Reference proteome</keyword>
<dbReference type="STRING" id="428990.SAMN06295987_104339"/>
<dbReference type="AlphaFoldDB" id="A0A1U6I7Q8"/>
<accession>A0A1U6I7Q8</accession>
<proteinExistence type="predicted"/>
<protein>
    <submittedName>
        <fullName evidence="1">Uncharacterized protein</fullName>
    </submittedName>
</protein>
<name>A0A1U6I7Q8_9SPHN</name>
<evidence type="ECO:0000313" key="2">
    <source>
        <dbReference type="Proteomes" id="UP000190989"/>
    </source>
</evidence>
<evidence type="ECO:0000313" key="1">
    <source>
        <dbReference type="EMBL" id="SLK04088.1"/>
    </source>
</evidence>
<sequence length="107" mass="11801">MNMTDGRVDLLVRAREAAARYFDGLDRSDLSRLALGGGGDDLSEVQVAASLLKAEEERLSRYEGALRQYADRDFWDETMPGGPLALHDGGEMARNVLAGRAAFFHRD</sequence>
<gene>
    <name evidence="1" type="ORF">SAMN06295987_104339</name>
</gene>
<reference evidence="2" key="1">
    <citation type="submission" date="2017-02" db="EMBL/GenBank/DDBJ databases">
        <authorList>
            <person name="Varghese N."/>
            <person name="Submissions S."/>
        </authorList>
    </citation>
    <scope>NUCLEOTIDE SEQUENCE [LARGE SCALE GENOMIC DNA]</scope>
    <source>
        <strain evidence="2">SM117</strain>
    </source>
</reference>
<organism evidence="1 2">
    <name type="scientific">Novosphingobium mathurense</name>
    <dbReference type="NCBI Taxonomy" id="428990"/>
    <lineage>
        <taxon>Bacteria</taxon>
        <taxon>Pseudomonadati</taxon>
        <taxon>Pseudomonadota</taxon>
        <taxon>Alphaproteobacteria</taxon>
        <taxon>Sphingomonadales</taxon>
        <taxon>Sphingomonadaceae</taxon>
        <taxon>Novosphingobium</taxon>
    </lineage>
</organism>
<dbReference type="Proteomes" id="UP000190989">
    <property type="component" value="Unassembled WGS sequence"/>
</dbReference>